<dbReference type="SUPFAM" id="SSF48403">
    <property type="entry name" value="Ankyrin repeat"/>
    <property type="match status" value="1"/>
</dbReference>
<feature type="repeat" description="ANK" evidence="3">
    <location>
        <begin position="210"/>
        <end position="230"/>
    </location>
</feature>
<evidence type="ECO:0000313" key="4">
    <source>
        <dbReference type="EMBL" id="CAK9253994.1"/>
    </source>
</evidence>
<dbReference type="EMBL" id="CAXAQS010000960">
    <property type="protein sequence ID" value="CAK9253994.1"/>
    <property type="molecule type" value="Genomic_DNA"/>
</dbReference>
<feature type="non-terminal residue" evidence="4">
    <location>
        <position position="230"/>
    </location>
</feature>
<dbReference type="PROSITE" id="PS50088">
    <property type="entry name" value="ANK_REPEAT"/>
    <property type="match status" value="3"/>
</dbReference>
<keyword evidence="1" id="KW-0677">Repeat</keyword>
<proteinExistence type="predicted"/>
<dbReference type="Gene3D" id="1.25.40.20">
    <property type="entry name" value="Ankyrin repeat-containing domain"/>
    <property type="match status" value="2"/>
</dbReference>
<sequence>HLNEQIIGEERSWSAVELLNQYSMINIVKGVSNIHILVQQVIRLQNQSKEEEILEKALKLINRADIAKNSFSHIESVWNYASKYGKLIDEFYFISFYDCDEKTPLHILAQNGHSKAIEAILIHIGKNELNKMKIIIYTPTKYGYNTPFKTAIISGYLDVTKVFLEKGADAKATNKDGNTPLHWAARYGKLEVVKYLVEEKGADAKAANNAGDTPLHWAARYGKLEVVKYL</sequence>
<dbReference type="Proteomes" id="UP001497444">
    <property type="component" value="Unassembled WGS sequence"/>
</dbReference>
<dbReference type="SMART" id="SM00248">
    <property type="entry name" value="ANK"/>
    <property type="match status" value="4"/>
</dbReference>
<organism evidence="4 5">
    <name type="scientific">Sphagnum jensenii</name>
    <dbReference type="NCBI Taxonomy" id="128206"/>
    <lineage>
        <taxon>Eukaryota</taxon>
        <taxon>Viridiplantae</taxon>
        <taxon>Streptophyta</taxon>
        <taxon>Embryophyta</taxon>
        <taxon>Bryophyta</taxon>
        <taxon>Sphagnophytina</taxon>
        <taxon>Sphagnopsida</taxon>
        <taxon>Sphagnales</taxon>
        <taxon>Sphagnaceae</taxon>
        <taxon>Sphagnum</taxon>
    </lineage>
</organism>
<dbReference type="PANTHER" id="PTHR24180">
    <property type="entry name" value="CYCLIN-DEPENDENT KINASE INHIBITOR 2C-RELATED"/>
    <property type="match status" value="1"/>
</dbReference>
<dbReference type="InterPro" id="IPR051637">
    <property type="entry name" value="Ank_repeat_dom-contain_49"/>
</dbReference>
<dbReference type="InterPro" id="IPR036770">
    <property type="entry name" value="Ankyrin_rpt-contain_sf"/>
</dbReference>
<dbReference type="PROSITE" id="PS50297">
    <property type="entry name" value="ANK_REP_REGION"/>
    <property type="match status" value="2"/>
</dbReference>
<feature type="non-terminal residue" evidence="4">
    <location>
        <position position="1"/>
    </location>
</feature>
<name>A0ABP0VHZ9_9BRYO</name>
<feature type="repeat" description="ANK" evidence="3">
    <location>
        <begin position="176"/>
        <end position="209"/>
    </location>
</feature>
<comment type="caution">
    <text evidence="4">The sequence shown here is derived from an EMBL/GenBank/DDBJ whole genome shotgun (WGS) entry which is preliminary data.</text>
</comment>
<evidence type="ECO:0000313" key="5">
    <source>
        <dbReference type="Proteomes" id="UP001497444"/>
    </source>
</evidence>
<dbReference type="PANTHER" id="PTHR24180:SF45">
    <property type="entry name" value="POLY [ADP-RIBOSE] POLYMERASE TANKYRASE"/>
    <property type="match status" value="1"/>
</dbReference>
<evidence type="ECO:0000256" key="3">
    <source>
        <dbReference type="PROSITE-ProRule" id="PRU00023"/>
    </source>
</evidence>
<protein>
    <recommendedName>
        <fullName evidence="6">Ankyrin repeat protein</fullName>
    </recommendedName>
</protein>
<feature type="repeat" description="ANK" evidence="3">
    <location>
        <begin position="143"/>
        <end position="175"/>
    </location>
</feature>
<accession>A0ABP0VHZ9</accession>
<dbReference type="Pfam" id="PF12796">
    <property type="entry name" value="Ank_2"/>
    <property type="match status" value="1"/>
</dbReference>
<evidence type="ECO:0000256" key="1">
    <source>
        <dbReference type="ARBA" id="ARBA00022737"/>
    </source>
</evidence>
<evidence type="ECO:0008006" key="6">
    <source>
        <dbReference type="Google" id="ProtNLM"/>
    </source>
</evidence>
<dbReference type="PRINTS" id="PR01415">
    <property type="entry name" value="ANKYRIN"/>
</dbReference>
<dbReference type="InterPro" id="IPR002110">
    <property type="entry name" value="Ankyrin_rpt"/>
</dbReference>
<gene>
    <name evidence="4" type="ORF">CSSPJE1EN1_LOCUS29372</name>
</gene>
<keyword evidence="5" id="KW-1185">Reference proteome</keyword>
<keyword evidence="2 3" id="KW-0040">ANK repeat</keyword>
<evidence type="ECO:0000256" key="2">
    <source>
        <dbReference type="ARBA" id="ARBA00023043"/>
    </source>
</evidence>
<reference evidence="4" key="1">
    <citation type="submission" date="2024-02" db="EMBL/GenBank/DDBJ databases">
        <authorList>
            <consortium name="ELIXIR-Norway"/>
            <consortium name="Elixir Norway"/>
        </authorList>
    </citation>
    <scope>NUCLEOTIDE SEQUENCE</scope>
</reference>